<organism evidence="1">
    <name type="scientific">viral metagenome</name>
    <dbReference type="NCBI Taxonomy" id="1070528"/>
    <lineage>
        <taxon>unclassified sequences</taxon>
        <taxon>metagenomes</taxon>
        <taxon>organismal metagenomes</taxon>
    </lineage>
</organism>
<evidence type="ECO:0000313" key="1">
    <source>
        <dbReference type="EMBL" id="QHS91158.1"/>
    </source>
</evidence>
<name>A0A6C0BID2_9ZZZZ</name>
<reference evidence="1" key="1">
    <citation type="journal article" date="2020" name="Nature">
        <title>Giant virus diversity and host interactions through global metagenomics.</title>
        <authorList>
            <person name="Schulz F."/>
            <person name="Roux S."/>
            <person name="Paez-Espino D."/>
            <person name="Jungbluth S."/>
            <person name="Walsh D.A."/>
            <person name="Denef V.J."/>
            <person name="McMahon K.D."/>
            <person name="Konstantinidis K.T."/>
            <person name="Eloe-Fadrosh E.A."/>
            <person name="Kyrpides N.C."/>
            <person name="Woyke T."/>
        </authorList>
    </citation>
    <scope>NUCLEOTIDE SEQUENCE</scope>
    <source>
        <strain evidence="1">GVMAG-M-3300013004-44</strain>
    </source>
</reference>
<sequence>MDKINPHHVKPLQDIAAYTLQLEQIPLEEFRTSAEARAIFLKTLKSAASDFGWIVDEIRMSQDGLAEIKHLKLDAEKYNPQYEEFIVLGKAALARFAACFPAIKDIVLDGTHKEIDELDRKFIILCDAEEIEEALEADLTPRPDPWQ</sequence>
<dbReference type="EMBL" id="MN739155">
    <property type="protein sequence ID" value="QHS91158.1"/>
    <property type="molecule type" value="Genomic_DNA"/>
</dbReference>
<proteinExistence type="predicted"/>
<dbReference type="AlphaFoldDB" id="A0A6C0BID2"/>
<accession>A0A6C0BID2</accession>
<protein>
    <submittedName>
        <fullName evidence="1">Uncharacterized protein</fullName>
    </submittedName>
</protein>